<dbReference type="AlphaFoldDB" id="A0A836BPJ9"/>
<keyword evidence="2 3" id="KW-0040">ANK repeat</keyword>
<evidence type="ECO:0000313" key="5">
    <source>
        <dbReference type="Proteomes" id="UP000612055"/>
    </source>
</evidence>
<protein>
    <submittedName>
        <fullName evidence="4">Uncharacterized protein</fullName>
    </submittedName>
</protein>
<dbReference type="EMBL" id="JAEHOE010000151">
    <property type="protein sequence ID" value="KAG2484421.1"/>
    <property type="molecule type" value="Genomic_DNA"/>
</dbReference>
<feature type="repeat" description="ANK" evidence="3">
    <location>
        <begin position="19"/>
        <end position="51"/>
    </location>
</feature>
<sequence length="74" mass="7748">MLHLLLQEGAQRDAVSPDDGCTALHFAAMNGQAEAAKALLAAGAKRDAVNKDHATALDLARDKSHTDLEALLQA</sequence>
<accession>A0A836BPJ9</accession>
<dbReference type="SUPFAM" id="SSF48403">
    <property type="entry name" value="Ankyrin repeat"/>
    <property type="match status" value="1"/>
</dbReference>
<dbReference type="SMART" id="SM00248">
    <property type="entry name" value="ANK"/>
    <property type="match status" value="1"/>
</dbReference>
<evidence type="ECO:0000313" key="4">
    <source>
        <dbReference type="EMBL" id="KAG2484421.1"/>
    </source>
</evidence>
<comment type="caution">
    <text evidence="4">The sequence shown here is derived from an EMBL/GenBank/DDBJ whole genome shotgun (WGS) entry which is preliminary data.</text>
</comment>
<dbReference type="PROSITE" id="PS50088">
    <property type="entry name" value="ANK_REPEAT"/>
    <property type="match status" value="1"/>
</dbReference>
<dbReference type="PANTHER" id="PTHR24171">
    <property type="entry name" value="ANKYRIN REPEAT DOMAIN-CONTAINING PROTEIN 39-RELATED"/>
    <property type="match status" value="1"/>
</dbReference>
<evidence type="ECO:0000256" key="2">
    <source>
        <dbReference type="ARBA" id="ARBA00023043"/>
    </source>
</evidence>
<dbReference type="InterPro" id="IPR002110">
    <property type="entry name" value="Ankyrin_rpt"/>
</dbReference>
<name>A0A836BPJ9_9CHLO</name>
<organism evidence="4 5">
    <name type="scientific">Edaphochlamys debaryana</name>
    <dbReference type="NCBI Taxonomy" id="47281"/>
    <lineage>
        <taxon>Eukaryota</taxon>
        <taxon>Viridiplantae</taxon>
        <taxon>Chlorophyta</taxon>
        <taxon>core chlorophytes</taxon>
        <taxon>Chlorophyceae</taxon>
        <taxon>CS clade</taxon>
        <taxon>Chlamydomonadales</taxon>
        <taxon>Chlamydomonadales incertae sedis</taxon>
        <taxon>Edaphochlamys</taxon>
    </lineage>
</organism>
<dbReference type="Gene3D" id="1.25.40.20">
    <property type="entry name" value="Ankyrin repeat-containing domain"/>
    <property type="match status" value="1"/>
</dbReference>
<proteinExistence type="predicted"/>
<dbReference type="Proteomes" id="UP000612055">
    <property type="component" value="Unassembled WGS sequence"/>
</dbReference>
<keyword evidence="1" id="KW-0677">Repeat</keyword>
<evidence type="ECO:0000256" key="1">
    <source>
        <dbReference type="ARBA" id="ARBA00022737"/>
    </source>
</evidence>
<evidence type="ECO:0000256" key="3">
    <source>
        <dbReference type="PROSITE-ProRule" id="PRU00023"/>
    </source>
</evidence>
<dbReference type="PROSITE" id="PS50297">
    <property type="entry name" value="ANK_REP_REGION"/>
    <property type="match status" value="1"/>
</dbReference>
<dbReference type="InterPro" id="IPR036770">
    <property type="entry name" value="Ankyrin_rpt-contain_sf"/>
</dbReference>
<reference evidence="4" key="1">
    <citation type="journal article" date="2020" name="bioRxiv">
        <title>Comparative genomics of Chlamydomonas.</title>
        <authorList>
            <person name="Craig R.J."/>
            <person name="Hasan A.R."/>
            <person name="Ness R.W."/>
            <person name="Keightley P.D."/>
        </authorList>
    </citation>
    <scope>NUCLEOTIDE SEQUENCE</scope>
    <source>
        <strain evidence="4">CCAP 11/70</strain>
    </source>
</reference>
<keyword evidence="5" id="KW-1185">Reference proteome</keyword>
<gene>
    <name evidence="4" type="ORF">HYH03_016835</name>
</gene>
<dbReference type="Pfam" id="PF12796">
    <property type="entry name" value="Ank_2"/>
    <property type="match status" value="1"/>
</dbReference>